<feature type="domain" description="Carbohydrate kinase PfkB" evidence="3">
    <location>
        <begin position="42"/>
        <end position="291"/>
    </location>
</feature>
<evidence type="ECO:0000259" key="3">
    <source>
        <dbReference type="Pfam" id="PF00294"/>
    </source>
</evidence>
<proteinExistence type="predicted"/>
<accession>A0A832A7C6</accession>
<keyword evidence="1" id="KW-0808">Transferase</keyword>
<dbReference type="PANTHER" id="PTHR10584">
    <property type="entry name" value="SUGAR KINASE"/>
    <property type="match status" value="1"/>
</dbReference>
<reference evidence="4" key="1">
    <citation type="journal article" date="2020" name="mSystems">
        <title>Genome- and Community-Level Interaction Insights into Carbon Utilization and Element Cycling Functions of Hydrothermarchaeota in Hydrothermal Sediment.</title>
        <authorList>
            <person name="Zhou Z."/>
            <person name="Liu Y."/>
            <person name="Xu W."/>
            <person name="Pan J."/>
            <person name="Luo Z.H."/>
            <person name="Li M."/>
        </authorList>
    </citation>
    <scope>NUCLEOTIDE SEQUENCE [LARGE SCALE GENOMIC DNA]</scope>
    <source>
        <strain evidence="4">SpSt-456</strain>
    </source>
</reference>
<evidence type="ECO:0000256" key="2">
    <source>
        <dbReference type="ARBA" id="ARBA00022777"/>
    </source>
</evidence>
<dbReference type="SUPFAM" id="SSF53613">
    <property type="entry name" value="Ribokinase-like"/>
    <property type="match status" value="1"/>
</dbReference>
<evidence type="ECO:0000313" key="4">
    <source>
        <dbReference type="EMBL" id="HFK97655.1"/>
    </source>
</evidence>
<comment type="caution">
    <text evidence="4">The sequence shown here is derived from an EMBL/GenBank/DDBJ whole genome shotgun (WGS) entry which is preliminary data.</text>
</comment>
<dbReference type="PROSITE" id="PS00584">
    <property type="entry name" value="PFKB_KINASES_2"/>
    <property type="match status" value="1"/>
</dbReference>
<dbReference type="InterPro" id="IPR002173">
    <property type="entry name" value="Carboh/pur_kinase_PfkB_CS"/>
</dbReference>
<dbReference type="EMBL" id="DSTK01000031">
    <property type="protein sequence ID" value="HFK97655.1"/>
    <property type="molecule type" value="Genomic_DNA"/>
</dbReference>
<dbReference type="InterPro" id="IPR029056">
    <property type="entry name" value="Ribokinase-like"/>
</dbReference>
<dbReference type="PANTHER" id="PTHR10584:SF166">
    <property type="entry name" value="RIBOKINASE"/>
    <property type="match status" value="1"/>
</dbReference>
<evidence type="ECO:0000256" key="1">
    <source>
        <dbReference type="ARBA" id="ARBA00022679"/>
    </source>
</evidence>
<sequence length="320" mass="35094">MEIYISGSLAYDRIMTFPGHFADHILPNKIHVLNVCFNINGLVEKFGGTAGNIAYTLNLLGERPFIVATAGDDFEHYRRWLEHNGLDGRWIKRIPGVLTAGAYITTDLNDNQITAFNPGAMAYPADLPPLDDGTQPMIVHIAPGNKEDMLGLARRCKARGVPFVFDPGQSLNIWSGDEIAEAVDGALCFISNDYELSHFLKLTRWQRSDLEGRVGMIVTTQGPDGSLLHIDGDKVFIPAVIPPAVVDPTGAGDAYRAGFLKGLALGQDPPVCCHMGSVAASFAVEHHGTQEHRFHWDAFSDRLERHFGYRLASQEAAPRS</sequence>
<dbReference type="GO" id="GO:0016301">
    <property type="term" value="F:kinase activity"/>
    <property type="evidence" value="ECO:0007669"/>
    <property type="project" value="UniProtKB-KW"/>
</dbReference>
<organism evidence="4">
    <name type="scientific">Desulfacinum infernum</name>
    <dbReference type="NCBI Taxonomy" id="35837"/>
    <lineage>
        <taxon>Bacteria</taxon>
        <taxon>Pseudomonadati</taxon>
        <taxon>Thermodesulfobacteriota</taxon>
        <taxon>Syntrophobacteria</taxon>
        <taxon>Syntrophobacterales</taxon>
        <taxon>Syntrophobacteraceae</taxon>
        <taxon>Desulfacinum</taxon>
    </lineage>
</organism>
<dbReference type="AlphaFoldDB" id="A0A832A7C6"/>
<gene>
    <name evidence="4" type="ORF">ENS06_10100</name>
</gene>
<dbReference type="Gene3D" id="3.40.1190.20">
    <property type="match status" value="1"/>
</dbReference>
<name>A0A832A7C6_9BACT</name>
<dbReference type="CDD" id="cd01942">
    <property type="entry name" value="ribokinase_group_A"/>
    <property type="match status" value="1"/>
</dbReference>
<dbReference type="Pfam" id="PF00294">
    <property type="entry name" value="PfkB"/>
    <property type="match status" value="1"/>
</dbReference>
<keyword evidence="2 4" id="KW-0418">Kinase</keyword>
<protein>
    <submittedName>
        <fullName evidence="4">Carbohydrate kinase family protein</fullName>
    </submittedName>
</protein>
<dbReference type="PROSITE" id="PS00583">
    <property type="entry name" value="PFKB_KINASES_1"/>
    <property type="match status" value="1"/>
</dbReference>
<dbReference type="InterPro" id="IPR011611">
    <property type="entry name" value="PfkB_dom"/>
</dbReference>